<evidence type="ECO:0000313" key="2">
    <source>
        <dbReference type="Proteomes" id="UP000052946"/>
    </source>
</evidence>
<sequence>MKNETLTYQLPRTIVITKSGGLLEELSKHLHLKEEFYYVNVFEGPHSLMQLEVTNGSFTKIVNFSGKRATFILSHLYKALGSKTAILEVEVKGAI</sequence>
<accession>A0A0U9HFX8</accession>
<protein>
    <submittedName>
        <fullName evidence="1">3-hydroxyacyl-CoA dehydrogenase</fullName>
    </submittedName>
</protein>
<evidence type="ECO:0000313" key="1">
    <source>
        <dbReference type="EMBL" id="GAQ18694.1"/>
    </source>
</evidence>
<dbReference type="AlphaFoldDB" id="A0A0U9HFX8"/>
<proteinExistence type="predicted"/>
<gene>
    <name evidence="1" type="ORF">OPHB3_2635</name>
</gene>
<dbReference type="Proteomes" id="UP000052946">
    <property type="component" value="Unassembled WGS sequence"/>
</dbReference>
<dbReference type="RefSeq" id="WP_058950621.1">
    <property type="nucleotide sequence ID" value="NZ_BBXV01000031.1"/>
</dbReference>
<reference evidence="2" key="1">
    <citation type="submission" date="2015-07" db="EMBL/GenBank/DDBJ databases">
        <title>Draft Genome Sequence of Oceanobacillus picturae Heshi-B3 that Was Isolated from Fermented Rice Bran with Aging Salted Mackerel, Which Was Named Heshiko as Traditional Fermented Seafood in Japan.</title>
        <authorList>
            <person name="Akuzawa S."/>
            <person name="Nakagawa J."/>
            <person name="Kanekatsu T."/>
            <person name="Kanesaki Y."/>
            <person name="Suzuki T."/>
        </authorList>
    </citation>
    <scope>NUCLEOTIDE SEQUENCE [LARGE SCALE GENOMIC DNA]</scope>
    <source>
        <strain evidence="2">Heshi-B3</strain>
    </source>
</reference>
<name>A0A0U9HFX8_9BACI</name>
<reference evidence="1 2" key="2">
    <citation type="journal article" date="2016" name="Genome Announc.">
        <title>Draft Genome Sequence of Oceanobacillus picturae Heshi-B3, Isolated from Fermented Rice Bran in a Traditional Japanese Seafood Dish.</title>
        <authorList>
            <person name="Akuzawa S."/>
            <person name="Nagaoka J."/>
            <person name="Kanekatsu M."/>
            <person name="Kanesaki Y."/>
            <person name="Suzuki T."/>
        </authorList>
    </citation>
    <scope>NUCLEOTIDE SEQUENCE [LARGE SCALE GENOMIC DNA]</scope>
    <source>
        <strain evidence="1 2">Heshi-B3</strain>
    </source>
</reference>
<dbReference type="EMBL" id="BBXV01000031">
    <property type="protein sequence ID" value="GAQ18694.1"/>
    <property type="molecule type" value="Genomic_DNA"/>
</dbReference>
<organism evidence="1 2">
    <name type="scientific">Oceanobacillus picturae</name>
    <dbReference type="NCBI Taxonomy" id="171693"/>
    <lineage>
        <taxon>Bacteria</taxon>
        <taxon>Bacillati</taxon>
        <taxon>Bacillota</taxon>
        <taxon>Bacilli</taxon>
        <taxon>Bacillales</taxon>
        <taxon>Bacillaceae</taxon>
        <taxon>Oceanobacillus</taxon>
    </lineage>
</organism>
<comment type="caution">
    <text evidence="1">The sequence shown here is derived from an EMBL/GenBank/DDBJ whole genome shotgun (WGS) entry which is preliminary data.</text>
</comment>